<dbReference type="RefSeq" id="WP_073078067.1">
    <property type="nucleotide sequence ID" value="NZ_FRBL01000001.1"/>
</dbReference>
<evidence type="ECO:0000259" key="3">
    <source>
        <dbReference type="Pfam" id="PF16344"/>
    </source>
</evidence>
<organism evidence="4 5">
    <name type="scientific">Chitinophaga jiangningensis</name>
    <dbReference type="NCBI Taxonomy" id="1419482"/>
    <lineage>
        <taxon>Bacteria</taxon>
        <taxon>Pseudomonadati</taxon>
        <taxon>Bacteroidota</taxon>
        <taxon>Chitinophagia</taxon>
        <taxon>Chitinophagales</taxon>
        <taxon>Chitinophagaceae</taxon>
        <taxon>Chitinophaga</taxon>
    </lineage>
</organism>
<dbReference type="AlphaFoldDB" id="A0A1M6WQK5"/>
<reference evidence="4 5" key="1">
    <citation type="submission" date="2016-11" db="EMBL/GenBank/DDBJ databases">
        <authorList>
            <person name="Jaros S."/>
            <person name="Januszkiewicz K."/>
            <person name="Wedrychowicz H."/>
        </authorList>
    </citation>
    <scope>NUCLEOTIDE SEQUENCE [LARGE SCALE GENOMIC DNA]</scope>
    <source>
        <strain evidence="4 5">DSM 27406</strain>
    </source>
</reference>
<evidence type="ECO:0000313" key="4">
    <source>
        <dbReference type="EMBL" id="SHK95869.1"/>
    </source>
</evidence>
<dbReference type="GO" id="GO:0016989">
    <property type="term" value="F:sigma factor antagonist activity"/>
    <property type="evidence" value="ECO:0007669"/>
    <property type="project" value="TreeGrafter"/>
</dbReference>
<dbReference type="Pfam" id="PF16344">
    <property type="entry name" value="FecR_C"/>
    <property type="match status" value="1"/>
</dbReference>
<sequence length="323" mass="35893">MIPSFSDEALYTLLCKYLLDEADGEERAWVDNWLTAHADNRQLLDALRKVLDTAAAKQYTIQADTGASWQRLYQQLDVPETPARLRPVRSFSWKVFARVAAVLLLLIGAGTWYLATRPAEKYAGPLQATLLDGSKIELKGKASTLHVAKGFNDKNRKVSLKGSAAFDVAANPDQPFIVSLGRTEVKVLGTRFTVNYQPDSAILEVHVSSGKVMVIDHVRVDSVVLTEGMLLQQDAARQDFRIATHVLDPVQKSLVFQDVPLEEVLQTITVLYDVRVIVENTALLKFTVKTNLNGASIEEVMESLALSVGAEWKQTGPRQYRLK</sequence>
<evidence type="ECO:0000313" key="5">
    <source>
        <dbReference type="Proteomes" id="UP000184420"/>
    </source>
</evidence>
<dbReference type="PIRSF" id="PIRSF018266">
    <property type="entry name" value="FecR"/>
    <property type="match status" value="1"/>
</dbReference>
<dbReference type="Pfam" id="PF04773">
    <property type="entry name" value="FecR"/>
    <property type="match status" value="1"/>
</dbReference>
<dbReference type="EMBL" id="FRBL01000001">
    <property type="protein sequence ID" value="SHK95869.1"/>
    <property type="molecule type" value="Genomic_DNA"/>
</dbReference>
<dbReference type="InterPro" id="IPR006860">
    <property type="entry name" value="FecR"/>
</dbReference>
<evidence type="ECO:0000256" key="1">
    <source>
        <dbReference type="SAM" id="Phobius"/>
    </source>
</evidence>
<feature type="domain" description="Protein FecR C-terminal" evidence="3">
    <location>
        <begin position="254"/>
        <end position="316"/>
    </location>
</feature>
<dbReference type="Gene3D" id="3.55.50.30">
    <property type="match status" value="1"/>
</dbReference>
<dbReference type="STRING" id="1419482.SAMN05444266_101722"/>
<dbReference type="PANTHER" id="PTHR30273:SF2">
    <property type="entry name" value="PROTEIN FECR"/>
    <property type="match status" value="1"/>
</dbReference>
<dbReference type="InterPro" id="IPR012373">
    <property type="entry name" value="Ferrdict_sens_TM"/>
</dbReference>
<name>A0A1M6WQK5_9BACT</name>
<proteinExistence type="predicted"/>
<keyword evidence="1" id="KW-1133">Transmembrane helix</keyword>
<dbReference type="PANTHER" id="PTHR30273">
    <property type="entry name" value="PERIPLASMIC SIGNAL SENSOR AND SIGMA FACTOR ACTIVATOR FECR-RELATED"/>
    <property type="match status" value="1"/>
</dbReference>
<accession>A0A1M6WQK5</accession>
<gene>
    <name evidence="4" type="ORF">SAMN05444266_101722</name>
</gene>
<evidence type="ECO:0000259" key="2">
    <source>
        <dbReference type="Pfam" id="PF04773"/>
    </source>
</evidence>
<feature type="domain" description="FecR protein" evidence="2">
    <location>
        <begin position="127"/>
        <end position="212"/>
    </location>
</feature>
<keyword evidence="1" id="KW-0472">Membrane</keyword>
<dbReference type="OrthoDB" id="641176at2"/>
<feature type="transmembrane region" description="Helical" evidence="1">
    <location>
        <begin position="95"/>
        <end position="115"/>
    </location>
</feature>
<dbReference type="Proteomes" id="UP000184420">
    <property type="component" value="Unassembled WGS sequence"/>
</dbReference>
<keyword evidence="1" id="KW-0812">Transmembrane</keyword>
<protein>
    <submittedName>
        <fullName evidence="4">FecR family protein</fullName>
    </submittedName>
</protein>
<keyword evidence="5" id="KW-1185">Reference proteome</keyword>
<dbReference type="InterPro" id="IPR032508">
    <property type="entry name" value="FecR_C"/>
</dbReference>
<dbReference type="Gene3D" id="2.60.120.1440">
    <property type="match status" value="1"/>
</dbReference>